<feature type="domain" description="Lon N-terminal" evidence="2">
    <location>
        <begin position="18"/>
        <end position="215"/>
    </location>
</feature>
<evidence type="ECO:0000313" key="3">
    <source>
        <dbReference type="EMBL" id="QDS86492.1"/>
    </source>
</evidence>
<dbReference type="PROSITE" id="PS51787">
    <property type="entry name" value="LON_N"/>
    <property type="match status" value="1"/>
</dbReference>
<organism evidence="3 4">
    <name type="scientific">Rosistilla ulvae</name>
    <dbReference type="NCBI Taxonomy" id="1930277"/>
    <lineage>
        <taxon>Bacteria</taxon>
        <taxon>Pseudomonadati</taxon>
        <taxon>Planctomycetota</taxon>
        <taxon>Planctomycetia</taxon>
        <taxon>Pirellulales</taxon>
        <taxon>Pirellulaceae</taxon>
        <taxon>Rosistilla</taxon>
    </lineage>
</organism>
<proteinExistence type="predicted"/>
<evidence type="ECO:0000256" key="1">
    <source>
        <dbReference type="SAM" id="MobiDB-lite"/>
    </source>
</evidence>
<dbReference type="SUPFAM" id="SSF88697">
    <property type="entry name" value="PUA domain-like"/>
    <property type="match status" value="1"/>
</dbReference>
<evidence type="ECO:0000259" key="2">
    <source>
        <dbReference type="PROSITE" id="PS51787"/>
    </source>
</evidence>
<feature type="region of interest" description="Disordered" evidence="1">
    <location>
        <begin position="215"/>
        <end position="239"/>
    </location>
</feature>
<dbReference type="PANTHER" id="PTHR46732">
    <property type="entry name" value="ATP-DEPENDENT PROTEASE LA (LON) DOMAIN PROTEIN"/>
    <property type="match status" value="1"/>
</dbReference>
<gene>
    <name evidence="3" type="primary">lon2</name>
    <name evidence="3" type="ORF">EC9_06550</name>
</gene>
<sequence>MSDIESLTRLPDHFDGTVRLFPLPGVVSFPHVMQPLHIFEPRYCDLLTDTLASDRLIAMATLASGWEPDYEGRPALEEFACIGRIVSHTPTDDERHNILLLGIRRVRILQEVVTNQTYRMAKVEVLDDVYSPQAAADRPLLKRSLLEEFRKYIPESALAQENFSQLLDSQMPLGIVSDIIAYTVGIPVSQKLKLLAELDVDQRARKLIAALAPSQKQVEVSEPENESLSSGFPPPFSRN</sequence>
<dbReference type="AlphaFoldDB" id="A0A517LV51"/>
<dbReference type="InterPro" id="IPR015947">
    <property type="entry name" value="PUA-like_sf"/>
</dbReference>
<dbReference type="Gene3D" id="1.20.58.1480">
    <property type="match status" value="1"/>
</dbReference>
<accession>A0A517LV51</accession>
<dbReference type="KEGG" id="ruv:EC9_06550"/>
<dbReference type="InterPro" id="IPR003111">
    <property type="entry name" value="Lon_prtase_N"/>
</dbReference>
<dbReference type="EMBL" id="CP036261">
    <property type="protein sequence ID" value="QDS86492.1"/>
    <property type="molecule type" value="Genomic_DNA"/>
</dbReference>
<dbReference type="Proteomes" id="UP000319557">
    <property type="component" value="Chromosome"/>
</dbReference>
<keyword evidence="3" id="KW-0378">Hydrolase</keyword>
<keyword evidence="3" id="KW-0645">Protease</keyword>
<dbReference type="GO" id="GO:0004252">
    <property type="term" value="F:serine-type endopeptidase activity"/>
    <property type="evidence" value="ECO:0007669"/>
    <property type="project" value="UniProtKB-EC"/>
</dbReference>
<dbReference type="PANTHER" id="PTHR46732:SF8">
    <property type="entry name" value="ATP-DEPENDENT PROTEASE LA (LON) DOMAIN PROTEIN"/>
    <property type="match status" value="1"/>
</dbReference>
<protein>
    <submittedName>
        <fullName evidence="3">Lon protease 2</fullName>
        <ecNumber evidence="3">3.4.21.53</ecNumber>
    </submittedName>
</protein>
<dbReference type="Gene3D" id="2.30.130.40">
    <property type="entry name" value="LON domain-like"/>
    <property type="match status" value="1"/>
</dbReference>
<dbReference type="RefSeq" id="WP_145342263.1">
    <property type="nucleotide sequence ID" value="NZ_CP036261.1"/>
</dbReference>
<keyword evidence="4" id="KW-1185">Reference proteome</keyword>
<reference evidence="3 4" key="1">
    <citation type="submission" date="2019-02" db="EMBL/GenBank/DDBJ databases">
        <title>Deep-cultivation of Planctomycetes and their phenomic and genomic characterization uncovers novel biology.</title>
        <authorList>
            <person name="Wiegand S."/>
            <person name="Jogler M."/>
            <person name="Boedeker C."/>
            <person name="Pinto D."/>
            <person name="Vollmers J."/>
            <person name="Rivas-Marin E."/>
            <person name="Kohn T."/>
            <person name="Peeters S.H."/>
            <person name="Heuer A."/>
            <person name="Rast P."/>
            <person name="Oberbeckmann S."/>
            <person name="Bunk B."/>
            <person name="Jeske O."/>
            <person name="Meyerdierks A."/>
            <person name="Storesund J.E."/>
            <person name="Kallscheuer N."/>
            <person name="Luecker S."/>
            <person name="Lage O.M."/>
            <person name="Pohl T."/>
            <person name="Merkel B.J."/>
            <person name="Hornburger P."/>
            <person name="Mueller R.-W."/>
            <person name="Bruemmer F."/>
            <person name="Labrenz M."/>
            <person name="Spormann A.M."/>
            <person name="Op den Camp H."/>
            <person name="Overmann J."/>
            <person name="Amann R."/>
            <person name="Jetten M.S.M."/>
            <person name="Mascher T."/>
            <person name="Medema M.H."/>
            <person name="Devos D.P."/>
            <person name="Kaster A.-K."/>
            <person name="Ovreas L."/>
            <person name="Rohde M."/>
            <person name="Galperin M.Y."/>
            <person name="Jogler C."/>
        </authorList>
    </citation>
    <scope>NUCLEOTIDE SEQUENCE [LARGE SCALE GENOMIC DNA]</scope>
    <source>
        <strain evidence="3 4">EC9</strain>
    </source>
</reference>
<dbReference type="OrthoDB" id="9806457at2"/>
<name>A0A517LV51_9BACT</name>
<dbReference type="Pfam" id="PF02190">
    <property type="entry name" value="LON_substr_bdg"/>
    <property type="match status" value="1"/>
</dbReference>
<evidence type="ECO:0000313" key="4">
    <source>
        <dbReference type="Proteomes" id="UP000319557"/>
    </source>
</evidence>
<dbReference type="InterPro" id="IPR046336">
    <property type="entry name" value="Lon_prtase_N_sf"/>
</dbReference>
<dbReference type="SMART" id="SM00464">
    <property type="entry name" value="LON"/>
    <property type="match status" value="1"/>
</dbReference>
<dbReference type="GO" id="GO:0006508">
    <property type="term" value="P:proteolysis"/>
    <property type="evidence" value="ECO:0007669"/>
    <property type="project" value="UniProtKB-KW"/>
</dbReference>
<dbReference type="EC" id="3.4.21.53" evidence="3"/>